<evidence type="ECO:0000313" key="3">
    <source>
        <dbReference type="EMBL" id="KIM38051.1"/>
    </source>
</evidence>
<keyword evidence="4" id="KW-1185">Reference proteome</keyword>
<dbReference type="AlphaFoldDB" id="A0A0C3C367"/>
<reference evidence="3 4" key="1">
    <citation type="submission" date="2014-04" db="EMBL/GenBank/DDBJ databases">
        <authorList>
            <consortium name="DOE Joint Genome Institute"/>
            <person name="Kuo A."/>
            <person name="Gay G."/>
            <person name="Dore J."/>
            <person name="Kohler A."/>
            <person name="Nagy L.G."/>
            <person name="Floudas D."/>
            <person name="Copeland A."/>
            <person name="Barry K.W."/>
            <person name="Cichocki N."/>
            <person name="Veneault-Fourrey C."/>
            <person name="LaButti K."/>
            <person name="Lindquist E.A."/>
            <person name="Lipzen A."/>
            <person name="Lundell T."/>
            <person name="Morin E."/>
            <person name="Murat C."/>
            <person name="Sun H."/>
            <person name="Tunlid A."/>
            <person name="Henrissat B."/>
            <person name="Grigoriev I.V."/>
            <person name="Hibbett D.S."/>
            <person name="Martin F."/>
            <person name="Nordberg H.P."/>
            <person name="Cantor M.N."/>
            <person name="Hua S.X."/>
        </authorList>
    </citation>
    <scope>NUCLEOTIDE SEQUENCE [LARGE SCALE GENOMIC DNA]</scope>
    <source>
        <strain evidence="4">h7</strain>
    </source>
</reference>
<dbReference type="Pfam" id="PF23585">
    <property type="entry name" value="DUF7137"/>
    <property type="match status" value="1"/>
</dbReference>
<keyword evidence="1" id="KW-0812">Transmembrane</keyword>
<dbReference type="OrthoDB" id="2435509at2759"/>
<sequence>VSIPATAVIGGITITQPEQQTASAFYKIAPGEFITFGWIMTSVLASPTSLTVSAICDNGNTYAVGPTDGVIPGTATQVVWDIWKYQMEHSATPLAQAEYTLSMWGDRGADAVPRPGYLGGFGGFQFAMYTPQAYTSIDDGWQCSVCSGAGVNVVHPVFVSLLVTFFIVFFSGFHLLRTSSRIN</sequence>
<evidence type="ECO:0000313" key="4">
    <source>
        <dbReference type="Proteomes" id="UP000053424"/>
    </source>
</evidence>
<dbReference type="HOGENOM" id="CLU_072613_0_0_1"/>
<reference evidence="4" key="2">
    <citation type="submission" date="2015-01" db="EMBL/GenBank/DDBJ databases">
        <title>Evolutionary Origins and Diversification of the Mycorrhizal Mutualists.</title>
        <authorList>
            <consortium name="DOE Joint Genome Institute"/>
            <consortium name="Mycorrhizal Genomics Consortium"/>
            <person name="Kohler A."/>
            <person name="Kuo A."/>
            <person name="Nagy L.G."/>
            <person name="Floudas D."/>
            <person name="Copeland A."/>
            <person name="Barry K.W."/>
            <person name="Cichocki N."/>
            <person name="Veneault-Fourrey C."/>
            <person name="LaButti K."/>
            <person name="Lindquist E.A."/>
            <person name="Lipzen A."/>
            <person name="Lundell T."/>
            <person name="Morin E."/>
            <person name="Murat C."/>
            <person name="Riley R."/>
            <person name="Ohm R."/>
            <person name="Sun H."/>
            <person name="Tunlid A."/>
            <person name="Henrissat B."/>
            <person name="Grigoriev I.V."/>
            <person name="Hibbett D.S."/>
            <person name="Martin F."/>
        </authorList>
    </citation>
    <scope>NUCLEOTIDE SEQUENCE [LARGE SCALE GENOMIC DNA]</scope>
    <source>
        <strain evidence="4">h7</strain>
    </source>
</reference>
<proteinExistence type="predicted"/>
<organism evidence="3 4">
    <name type="scientific">Hebeloma cylindrosporum</name>
    <dbReference type="NCBI Taxonomy" id="76867"/>
    <lineage>
        <taxon>Eukaryota</taxon>
        <taxon>Fungi</taxon>
        <taxon>Dikarya</taxon>
        <taxon>Basidiomycota</taxon>
        <taxon>Agaricomycotina</taxon>
        <taxon>Agaricomycetes</taxon>
        <taxon>Agaricomycetidae</taxon>
        <taxon>Agaricales</taxon>
        <taxon>Agaricineae</taxon>
        <taxon>Hymenogastraceae</taxon>
        <taxon>Hebeloma</taxon>
    </lineage>
</organism>
<dbReference type="InterPro" id="IPR055561">
    <property type="entry name" value="DUF7137"/>
</dbReference>
<keyword evidence="1" id="KW-0472">Membrane</keyword>
<dbReference type="PANTHER" id="PTHR42028:SF1">
    <property type="entry name" value="YALI0E30657P"/>
    <property type="match status" value="1"/>
</dbReference>
<feature type="domain" description="DUF7137" evidence="2">
    <location>
        <begin position="7"/>
        <end position="144"/>
    </location>
</feature>
<feature type="transmembrane region" description="Helical" evidence="1">
    <location>
        <begin position="153"/>
        <end position="176"/>
    </location>
</feature>
<name>A0A0C3C367_HEBCY</name>
<dbReference type="EMBL" id="KN831793">
    <property type="protein sequence ID" value="KIM38051.1"/>
    <property type="molecule type" value="Genomic_DNA"/>
</dbReference>
<evidence type="ECO:0000259" key="2">
    <source>
        <dbReference type="Pfam" id="PF23585"/>
    </source>
</evidence>
<keyword evidence="1" id="KW-1133">Transmembrane helix</keyword>
<dbReference type="Proteomes" id="UP000053424">
    <property type="component" value="Unassembled WGS sequence"/>
</dbReference>
<evidence type="ECO:0000256" key="1">
    <source>
        <dbReference type="SAM" id="Phobius"/>
    </source>
</evidence>
<feature type="non-terminal residue" evidence="3">
    <location>
        <position position="183"/>
    </location>
</feature>
<protein>
    <recommendedName>
        <fullName evidence="2">DUF7137 domain-containing protein</fullName>
    </recommendedName>
</protein>
<dbReference type="PANTHER" id="PTHR42028">
    <property type="entry name" value="CHROMOSOME 1, WHOLE GENOME SHOTGUN SEQUENCE"/>
    <property type="match status" value="1"/>
</dbReference>
<dbReference type="STRING" id="686832.A0A0C3C367"/>
<accession>A0A0C3C367</accession>
<gene>
    <name evidence="3" type="ORF">M413DRAFT_76391</name>
</gene>